<reference evidence="3" key="1">
    <citation type="submission" date="2015-02" db="EMBL/GenBank/DDBJ databases">
        <title>Draft Genome of Frankia sp. CpI1-S.</title>
        <authorList>
            <person name="Oshone R.T."/>
            <person name="Ngom M."/>
            <person name="Ghodhbane-Gtari F."/>
            <person name="Gtari M."/>
            <person name="Morris K."/>
            <person name="Thomas K."/>
            <person name="Sen A."/>
            <person name="Tisa L.S."/>
        </authorList>
    </citation>
    <scope>NUCLEOTIDE SEQUENCE [LARGE SCALE GENOMIC DNA]</scope>
    <source>
        <strain evidence="3">CpI1-S</strain>
    </source>
</reference>
<protein>
    <submittedName>
        <fullName evidence="2">Uncharacterized protein</fullName>
    </submittedName>
</protein>
<feature type="transmembrane region" description="Helical" evidence="1">
    <location>
        <begin position="46"/>
        <end position="65"/>
    </location>
</feature>
<evidence type="ECO:0000256" key="1">
    <source>
        <dbReference type="SAM" id="Phobius"/>
    </source>
</evidence>
<keyword evidence="1" id="KW-1133">Transmembrane helix</keyword>
<accession>A0A0D8B5F0</accession>
<proteinExistence type="predicted"/>
<dbReference type="AlphaFoldDB" id="A0A0D8B5F0"/>
<evidence type="ECO:0000313" key="3">
    <source>
        <dbReference type="Proteomes" id="UP000032545"/>
    </source>
</evidence>
<keyword evidence="1" id="KW-0812">Transmembrane</keyword>
<gene>
    <name evidence="2" type="ORF">FF36_06409</name>
</gene>
<dbReference type="EMBL" id="JYFN01000127">
    <property type="protein sequence ID" value="KJE19320.1"/>
    <property type="molecule type" value="Genomic_DNA"/>
</dbReference>
<keyword evidence="1" id="KW-0472">Membrane</keyword>
<name>A0A0D8B5F0_9ACTN</name>
<dbReference type="Proteomes" id="UP000032545">
    <property type="component" value="Unassembled WGS sequence"/>
</dbReference>
<dbReference type="PATRIC" id="fig|1502723.3.peg.1248"/>
<dbReference type="RefSeq" id="WP_044888771.1">
    <property type="nucleotide sequence ID" value="NZ_JYFN01000127.1"/>
</dbReference>
<sequence>MLLFILFFFLFALAASLFRFLAVFVQVSLALYAVHWVAENPHVYGGYFVALLFLLLAVRAVSRWVNKP</sequence>
<keyword evidence="3" id="KW-1185">Reference proteome</keyword>
<evidence type="ECO:0000313" key="2">
    <source>
        <dbReference type="EMBL" id="KJE19320.1"/>
    </source>
</evidence>
<comment type="caution">
    <text evidence="2">The sequence shown here is derived from an EMBL/GenBank/DDBJ whole genome shotgun (WGS) entry which is preliminary data.</text>
</comment>
<reference evidence="2 3" key="2">
    <citation type="journal article" date="2016" name="Genome Announc.">
        <title>Permanent Draft Genome Sequences for Two Variants of Frankia sp. Strain CpI1, the First Frankia Strain Isolated from Root Nodules of Comptonia peregrina.</title>
        <authorList>
            <person name="Oshone R."/>
            <person name="Hurst S.G.IV."/>
            <person name="Abebe-Akele F."/>
            <person name="Simpson S."/>
            <person name="Morris K."/>
            <person name="Thomas W.K."/>
            <person name="Tisa L.S."/>
        </authorList>
    </citation>
    <scope>NUCLEOTIDE SEQUENCE [LARGE SCALE GENOMIC DNA]</scope>
    <source>
        <strain evidence="3">CpI1-S</strain>
    </source>
</reference>
<organism evidence="2 3">
    <name type="scientific">Frankia torreyi</name>
    <dbReference type="NCBI Taxonomy" id="1856"/>
    <lineage>
        <taxon>Bacteria</taxon>
        <taxon>Bacillati</taxon>
        <taxon>Actinomycetota</taxon>
        <taxon>Actinomycetes</taxon>
        <taxon>Frankiales</taxon>
        <taxon>Frankiaceae</taxon>
        <taxon>Frankia</taxon>
    </lineage>
</organism>